<protein>
    <recommendedName>
        <fullName evidence="2">A-kinase anchor protein 7 RI-RII subunit-binding domain-containing protein</fullName>
    </recommendedName>
</protein>
<sequence length="202" mass="21049">MGQLCCFPFSRAEEKINLIQGAPHAARTSEKKGAEPDDEELQSLSKRLVEDAVLRAVQQYMEETQRSAGGPGTRARPSRAPTSTPPASEPPGGPRAGAAAPPQSRATDTEHQAGAAERFSKGEEESSFGGKKRIGGHRGACPCASSVCVEHSVPTPPTPRAPDGDGGVSGGDARNVSRSRASVRPVRSAAGGRAIYLQRRAA</sequence>
<dbReference type="InterPro" id="IPR019511">
    <property type="entry name" value="AKAP7_RI-RII-bd_dom"/>
</dbReference>
<dbReference type="Pfam" id="PF10470">
    <property type="entry name" value="AKAP7_RIRII_bdg"/>
    <property type="match status" value="1"/>
</dbReference>
<feature type="compositionally biased region" description="Pro residues" evidence="1">
    <location>
        <begin position="83"/>
        <end position="93"/>
    </location>
</feature>
<dbReference type="Proteomes" id="UP001044222">
    <property type="component" value="Unassembled WGS sequence"/>
</dbReference>
<accession>A0A9D3MCV5</accession>
<keyword evidence="4" id="KW-1185">Reference proteome</keyword>
<comment type="caution">
    <text evidence="3">The sequence shown here is derived from an EMBL/GenBank/DDBJ whole genome shotgun (WGS) entry which is preliminary data.</text>
</comment>
<evidence type="ECO:0000313" key="4">
    <source>
        <dbReference type="Proteomes" id="UP001044222"/>
    </source>
</evidence>
<proteinExistence type="predicted"/>
<feature type="domain" description="A-kinase anchor protein 7 RI-RII subunit-binding" evidence="2">
    <location>
        <begin position="34"/>
        <end position="66"/>
    </location>
</feature>
<feature type="compositionally biased region" description="Low complexity" evidence="1">
    <location>
        <begin position="96"/>
        <end position="106"/>
    </location>
</feature>
<gene>
    <name evidence="3" type="ORF">ANANG_G00117510</name>
</gene>
<dbReference type="AlphaFoldDB" id="A0A9D3MCV5"/>
<feature type="region of interest" description="Disordered" evidence="1">
    <location>
        <begin position="59"/>
        <end position="202"/>
    </location>
</feature>
<reference evidence="3" key="1">
    <citation type="submission" date="2021-01" db="EMBL/GenBank/DDBJ databases">
        <title>A chromosome-scale assembly of European eel, Anguilla anguilla.</title>
        <authorList>
            <person name="Henkel C."/>
            <person name="Jong-Raadsen S.A."/>
            <person name="Dufour S."/>
            <person name="Weltzien F.-A."/>
            <person name="Palstra A.P."/>
            <person name="Pelster B."/>
            <person name="Spaink H.P."/>
            <person name="Van Den Thillart G.E."/>
            <person name="Jansen H."/>
            <person name="Zahm M."/>
            <person name="Klopp C."/>
            <person name="Cedric C."/>
            <person name="Louis A."/>
            <person name="Berthelot C."/>
            <person name="Parey E."/>
            <person name="Roest Crollius H."/>
            <person name="Montfort J."/>
            <person name="Robinson-Rechavi M."/>
            <person name="Bucao C."/>
            <person name="Bouchez O."/>
            <person name="Gislard M."/>
            <person name="Lluch J."/>
            <person name="Milhes M."/>
            <person name="Lampietro C."/>
            <person name="Lopez Roques C."/>
            <person name="Donnadieu C."/>
            <person name="Braasch I."/>
            <person name="Desvignes T."/>
            <person name="Postlethwait J."/>
            <person name="Bobe J."/>
            <person name="Guiguen Y."/>
            <person name="Dirks R."/>
        </authorList>
    </citation>
    <scope>NUCLEOTIDE SEQUENCE</scope>
    <source>
        <strain evidence="3">Tag_6206</strain>
        <tissue evidence="3">Liver</tissue>
    </source>
</reference>
<feature type="compositionally biased region" description="Low complexity" evidence="1">
    <location>
        <begin position="73"/>
        <end position="82"/>
    </location>
</feature>
<dbReference type="EMBL" id="JAFIRN010000006">
    <property type="protein sequence ID" value="KAG5846676.1"/>
    <property type="molecule type" value="Genomic_DNA"/>
</dbReference>
<feature type="compositionally biased region" description="Low complexity" evidence="1">
    <location>
        <begin position="173"/>
        <end position="190"/>
    </location>
</feature>
<evidence type="ECO:0000313" key="3">
    <source>
        <dbReference type="EMBL" id="KAG5846676.1"/>
    </source>
</evidence>
<evidence type="ECO:0000256" key="1">
    <source>
        <dbReference type="SAM" id="MobiDB-lite"/>
    </source>
</evidence>
<feature type="region of interest" description="Disordered" evidence="1">
    <location>
        <begin position="21"/>
        <end position="43"/>
    </location>
</feature>
<organism evidence="3 4">
    <name type="scientific">Anguilla anguilla</name>
    <name type="common">European freshwater eel</name>
    <name type="synonym">Muraena anguilla</name>
    <dbReference type="NCBI Taxonomy" id="7936"/>
    <lineage>
        <taxon>Eukaryota</taxon>
        <taxon>Metazoa</taxon>
        <taxon>Chordata</taxon>
        <taxon>Craniata</taxon>
        <taxon>Vertebrata</taxon>
        <taxon>Euteleostomi</taxon>
        <taxon>Actinopterygii</taxon>
        <taxon>Neopterygii</taxon>
        <taxon>Teleostei</taxon>
        <taxon>Anguilliformes</taxon>
        <taxon>Anguillidae</taxon>
        <taxon>Anguilla</taxon>
    </lineage>
</organism>
<evidence type="ECO:0000259" key="2">
    <source>
        <dbReference type="Pfam" id="PF10470"/>
    </source>
</evidence>
<name>A0A9D3MCV5_ANGAN</name>